<sequence>MSVETPASLFRTLPANLQKMGRWLRRGSAAENDPPGSRRFLTQEQFQEELVVIGLSDQPFGPMQYAGALGRYLGLTISVDIIPDTAHPLLSRELARKGVTGEIRYRADLDRAHVIVPGSLPPFALAFTLLHELGHLAAGDLFVDPCDVDLLSVTSPFLPTLEVPHKKRLARGLPFARIGDREHEADLRAGYAFVAGCLGSENPYAQRMYDIL</sequence>
<reference evidence="1 2" key="1">
    <citation type="submission" date="2019-10" db="EMBL/GenBank/DDBJ databases">
        <title>Rubrobacter sp nov SCSIO 52090 isolated from a deep-sea sediment in the South China Sea.</title>
        <authorList>
            <person name="Chen R.W."/>
        </authorList>
    </citation>
    <scope>NUCLEOTIDE SEQUENCE [LARGE SCALE GENOMIC DNA]</scope>
    <source>
        <strain evidence="1 2">SCSIO 52909</strain>
    </source>
</reference>
<dbReference type="Proteomes" id="UP000501452">
    <property type="component" value="Chromosome"/>
</dbReference>
<dbReference type="RefSeq" id="WP_166176585.1">
    <property type="nucleotide sequence ID" value="NZ_CP045119.1"/>
</dbReference>
<evidence type="ECO:0000313" key="2">
    <source>
        <dbReference type="Proteomes" id="UP000501452"/>
    </source>
</evidence>
<dbReference type="AlphaFoldDB" id="A0A6G8QAB4"/>
<protein>
    <submittedName>
        <fullName evidence="1">Uncharacterized protein</fullName>
    </submittedName>
</protein>
<keyword evidence="2" id="KW-1185">Reference proteome</keyword>
<dbReference type="KEGG" id="rub:GBA63_12520"/>
<organism evidence="1 2">
    <name type="scientific">Rubrobacter tropicus</name>
    <dbReference type="NCBI Taxonomy" id="2653851"/>
    <lineage>
        <taxon>Bacteria</taxon>
        <taxon>Bacillati</taxon>
        <taxon>Actinomycetota</taxon>
        <taxon>Rubrobacteria</taxon>
        <taxon>Rubrobacterales</taxon>
        <taxon>Rubrobacteraceae</taxon>
        <taxon>Rubrobacter</taxon>
    </lineage>
</organism>
<name>A0A6G8QAB4_9ACTN</name>
<gene>
    <name evidence="1" type="ORF">GBA63_12520</name>
</gene>
<dbReference type="EMBL" id="CP045119">
    <property type="protein sequence ID" value="QIN83368.1"/>
    <property type="molecule type" value="Genomic_DNA"/>
</dbReference>
<evidence type="ECO:0000313" key="1">
    <source>
        <dbReference type="EMBL" id="QIN83368.1"/>
    </source>
</evidence>
<accession>A0A6G8QAB4</accession>
<proteinExistence type="predicted"/>